<accession>A0A9P8PX63</accession>
<name>A0A9P8PX63_WICPI</name>
<evidence type="ECO:0000313" key="2">
    <source>
        <dbReference type="Proteomes" id="UP000774326"/>
    </source>
</evidence>
<gene>
    <name evidence="1" type="ORF">WICPIJ_008696</name>
</gene>
<comment type="caution">
    <text evidence="1">The sequence shown here is derived from an EMBL/GenBank/DDBJ whole genome shotgun (WGS) entry which is preliminary data.</text>
</comment>
<dbReference type="Proteomes" id="UP000774326">
    <property type="component" value="Unassembled WGS sequence"/>
</dbReference>
<keyword evidence="2" id="KW-1185">Reference proteome</keyword>
<organism evidence="1 2">
    <name type="scientific">Wickerhamomyces pijperi</name>
    <name type="common">Yeast</name>
    <name type="synonym">Pichia pijperi</name>
    <dbReference type="NCBI Taxonomy" id="599730"/>
    <lineage>
        <taxon>Eukaryota</taxon>
        <taxon>Fungi</taxon>
        <taxon>Dikarya</taxon>
        <taxon>Ascomycota</taxon>
        <taxon>Saccharomycotina</taxon>
        <taxon>Saccharomycetes</taxon>
        <taxon>Phaffomycetales</taxon>
        <taxon>Wickerhamomycetaceae</taxon>
        <taxon>Wickerhamomyces</taxon>
    </lineage>
</organism>
<dbReference type="EMBL" id="JAEUBG010005007">
    <property type="protein sequence ID" value="KAH3679227.1"/>
    <property type="molecule type" value="Genomic_DNA"/>
</dbReference>
<protein>
    <submittedName>
        <fullName evidence="1">Uncharacterized protein</fullName>
    </submittedName>
</protein>
<dbReference type="OrthoDB" id="1938625at2759"/>
<sequence>MNQELLAHSFKQFYKNLHERISMPIMRPHDPLLSQCHKKRWIKYWYHLYWLQIRKPGLLETLQLYIFGIYDCTFKPSPRSSDLPNLSRQKCHLCDVGDDTPDHLFSGCAAAHYLWTSLIHHDNCAPEISIATIKSLDTHPEEIIVNMNKYLHTLLHPITQRKCSSELIQDYYLDSIKPELGRISREQIRDYE</sequence>
<dbReference type="AlphaFoldDB" id="A0A9P8PX63"/>
<reference evidence="1" key="2">
    <citation type="submission" date="2021-01" db="EMBL/GenBank/DDBJ databases">
        <authorList>
            <person name="Schikora-Tamarit M.A."/>
        </authorList>
    </citation>
    <scope>NUCLEOTIDE SEQUENCE</scope>
    <source>
        <strain evidence="1">CBS2887</strain>
    </source>
</reference>
<reference evidence="1" key="1">
    <citation type="journal article" date="2021" name="Open Biol.">
        <title>Shared evolutionary footprints suggest mitochondrial oxidative damage underlies multiple complex I losses in fungi.</title>
        <authorList>
            <person name="Schikora-Tamarit M.A."/>
            <person name="Marcet-Houben M."/>
            <person name="Nosek J."/>
            <person name="Gabaldon T."/>
        </authorList>
    </citation>
    <scope>NUCLEOTIDE SEQUENCE</scope>
    <source>
        <strain evidence="1">CBS2887</strain>
    </source>
</reference>
<proteinExistence type="predicted"/>
<evidence type="ECO:0000313" key="1">
    <source>
        <dbReference type="EMBL" id="KAH3679227.1"/>
    </source>
</evidence>